<dbReference type="Proteomes" id="UP000480275">
    <property type="component" value="Unassembled WGS sequence"/>
</dbReference>
<organism evidence="4 5">
    <name type="scientific">Rhodocyclus tenuis</name>
    <name type="common">Rhodospirillum tenue</name>
    <dbReference type="NCBI Taxonomy" id="1066"/>
    <lineage>
        <taxon>Bacteria</taxon>
        <taxon>Pseudomonadati</taxon>
        <taxon>Pseudomonadota</taxon>
        <taxon>Betaproteobacteria</taxon>
        <taxon>Rhodocyclales</taxon>
        <taxon>Rhodocyclaceae</taxon>
        <taxon>Rhodocyclus</taxon>
    </lineage>
</organism>
<evidence type="ECO:0000259" key="3">
    <source>
        <dbReference type="Pfam" id="PF00561"/>
    </source>
</evidence>
<dbReference type="GO" id="GO:0016020">
    <property type="term" value="C:membrane"/>
    <property type="evidence" value="ECO:0007669"/>
    <property type="project" value="TreeGrafter"/>
</dbReference>
<evidence type="ECO:0000313" key="4">
    <source>
        <dbReference type="EMBL" id="MQY50906.1"/>
    </source>
</evidence>
<dbReference type="OrthoDB" id="9780765at2"/>
<dbReference type="InterPro" id="IPR029058">
    <property type="entry name" value="AB_hydrolase_fold"/>
</dbReference>
<dbReference type="EMBL" id="WIXJ01000002">
    <property type="protein sequence ID" value="MQY50906.1"/>
    <property type="molecule type" value="Genomic_DNA"/>
</dbReference>
<dbReference type="Gene3D" id="3.40.50.1820">
    <property type="entry name" value="alpha/beta hydrolase"/>
    <property type="match status" value="1"/>
</dbReference>
<evidence type="ECO:0000256" key="1">
    <source>
        <dbReference type="ARBA" id="ARBA00022801"/>
    </source>
</evidence>
<dbReference type="PANTHER" id="PTHR43798">
    <property type="entry name" value="MONOACYLGLYCEROL LIPASE"/>
    <property type="match status" value="1"/>
</dbReference>
<dbReference type="Pfam" id="PF00561">
    <property type="entry name" value="Abhydrolase_1"/>
    <property type="match status" value="1"/>
</dbReference>
<dbReference type="PRINTS" id="PR00111">
    <property type="entry name" value="ABHYDROLASE"/>
</dbReference>
<gene>
    <name evidence="4" type="ORF">GHK24_03820</name>
</gene>
<comment type="caution">
    <text evidence="4">The sequence shown here is derived from an EMBL/GenBank/DDBJ whole genome shotgun (WGS) entry which is preliminary data.</text>
</comment>
<dbReference type="GO" id="GO:0016787">
    <property type="term" value="F:hydrolase activity"/>
    <property type="evidence" value="ECO:0007669"/>
    <property type="project" value="UniProtKB-KW"/>
</dbReference>
<reference evidence="4 5" key="1">
    <citation type="submission" date="2019-10" db="EMBL/GenBank/DDBJ databases">
        <title>Whole-genome sequence of the purple nonsulfur photosynthetic bacterium Rhodocyclus tenuis.</title>
        <authorList>
            <person name="Kyndt J.A."/>
            <person name="Meyer T.E."/>
        </authorList>
    </citation>
    <scope>NUCLEOTIDE SEQUENCE [LARGE SCALE GENOMIC DNA]</scope>
    <source>
        <strain evidence="4 5">DSM 110</strain>
    </source>
</reference>
<dbReference type="InterPro" id="IPR000073">
    <property type="entry name" value="AB_hydrolase_1"/>
</dbReference>
<dbReference type="InterPro" id="IPR050266">
    <property type="entry name" value="AB_hydrolase_sf"/>
</dbReference>
<protein>
    <submittedName>
        <fullName evidence="4">Alpha/beta fold hydrolase</fullName>
    </submittedName>
</protein>
<name>A0A6L5JUZ9_RHOTE</name>
<feature type="domain" description="AB hydrolase-1" evidence="3">
    <location>
        <begin position="55"/>
        <end position="294"/>
    </location>
</feature>
<dbReference type="PANTHER" id="PTHR43798:SF31">
    <property type="entry name" value="AB HYDROLASE SUPERFAMILY PROTEIN YCLE"/>
    <property type="match status" value="1"/>
</dbReference>
<feature type="region of interest" description="Disordered" evidence="2">
    <location>
        <begin position="1"/>
        <end position="22"/>
    </location>
</feature>
<evidence type="ECO:0000256" key="2">
    <source>
        <dbReference type="SAM" id="MobiDB-lite"/>
    </source>
</evidence>
<sequence length="308" mass="34186">MPVVTFREPMMRGPPEPASKPPVISVRERDVRCVSAAGVHRMAYREYGAPSAPRTLVCVHGLTRNGEDFSLLAEQLVPDGYRVICPDVVGRGHSDWLVDQRYYEFPQYIADLMTLLARLDVESVDWLGTSMGGLIGMIIASFDDTPVTRLVLNDVGPFLPAEGLRRIGEYVGRAPSFASVDEAERFLRFVCAAFGDLGDDGWRRLTESSIKSMADGRWNMRYDPRIAENFRLQANGGDIDLWPYYDRVRCPTLVVRGALSDLLSAETLAEMAARGPRAQTVEVAGVGHAPMFFDAAQIALVRDFLRQG</sequence>
<dbReference type="AlphaFoldDB" id="A0A6L5JUZ9"/>
<proteinExistence type="predicted"/>
<evidence type="ECO:0000313" key="5">
    <source>
        <dbReference type="Proteomes" id="UP000480275"/>
    </source>
</evidence>
<dbReference type="SUPFAM" id="SSF53474">
    <property type="entry name" value="alpha/beta-Hydrolases"/>
    <property type="match status" value="1"/>
</dbReference>
<keyword evidence="1 4" id="KW-0378">Hydrolase</keyword>
<accession>A0A6L5JUZ9</accession>